<dbReference type="InterPro" id="IPR045079">
    <property type="entry name" value="Oxoprolinase-like"/>
</dbReference>
<protein>
    <submittedName>
        <fullName evidence="2">5-oxoprolinase (ATP-hydrolyzing)</fullName>
    </submittedName>
</protein>
<dbReference type="Proteomes" id="UP000383971">
    <property type="component" value="Unassembled WGS sequence"/>
</dbReference>
<proteinExistence type="predicted"/>
<organism evidence="2 3">
    <name type="scientific">Pandoraea communis</name>
    <dbReference type="NCBI Taxonomy" id="2508297"/>
    <lineage>
        <taxon>Bacteria</taxon>
        <taxon>Pseudomonadati</taxon>
        <taxon>Pseudomonadota</taxon>
        <taxon>Betaproteobacteria</taxon>
        <taxon>Burkholderiales</taxon>
        <taxon>Burkholderiaceae</taxon>
        <taxon>Pandoraea</taxon>
    </lineage>
</organism>
<dbReference type="PANTHER" id="PTHR11365:SF23">
    <property type="entry name" value="HYPOTHETICAL 5-OXOPROLINASE (EUROFUNG)-RELATED"/>
    <property type="match status" value="1"/>
</dbReference>
<sequence>MMDHNEPATGAMLDDPSSNHAIRLQIIWTRLISVVEEQARLLMRTAFSPTVREAGDLSAGVFDTRARLVAQAVTGTPGHVNSMAAAVGHFLDAFPIDTMRPGDHFITNDPWLASGHLHDVTVVSPVFRNDSVIALFACTCHQVDIGGLGQGPDGRSVFEEGLCIPRLPLARGGEVNQDLLDIIRANVRQPDEVIGDILSYIGANEASARRLIVMLDEFGEIGLDDIANDIIDRSRAAMQCAIDRLPQGRYRYAMRIDGFDSPVDLAAELEVGEGRIRVDFDGSSAASHRGINVVLNYTRAYTAFGVRAAIAPEVPNNAGSLEPIDITAPVGSILNVERPWPVCARHIIGQFLPDVVFGALAAILPEEVPAEGASCIWGAQLRGGAVAAMAAGEGAERAGQSFETLFFNSGGAGARVGEDGMSGTAFPSGVKSIAAEIVESNYPVVIWRKELRCDSGGAGRWRGGLGQSLEIGTADGAPFQFFGMFDRVRHPARGRDGAFDGLAGRVALDDGTRMAGMGLQTVPRGRRLCLDLPGGAGIGLATERNPESVEADMRLGYISEGCAASDYGFDKEQTLLCRKTDQG</sequence>
<dbReference type="RefSeq" id="WP_367648937.1">
    <property type="nucleotide sequence ID" value="NZ_CABPSE010000007.1"/>
</dbReference>
<dbReference type="AlphaFoldDB" id="A0A5E4V4F4"/>
<evidence type="ECO:0000313" key="2">
    <source>
        <dbReference type="EMBL" id="VVE05875.1"/>
    </source>
</evidence>
<dbReference type="InterPro" id="IPR003692">
    <property type="entry name" value="Hydantoinase_B"/>
</dbReference>
<accession>A0A5E4V4F4</accession>
<evidence type="ECO:0000259" key="1">
    <source>
        <dbReference type="Pfam" id="PF02538"/>
    </source>
</evidence>
<evidence type="ECO:0000313" key="3">
    <source>
        <dbReference type="Proteomes" id="UP000383971"/>
    </source>
</evidence>
<dbReference type="Pfam" id="PF02538">
    <property type="entry name" value="Hydantoinase_B"/>
    <property type="match status" value="1"/>
</dbReference>
<dbReference type="GO" id="GO:0005829">
    <property type="term" value="C:cytosol"/>
    <property type="evidence" value="ECO:0007669"/>
    <property type="project" value="TreeGrafter"/>
</dbReference>
<name>A0A5E4V4F4_9BURK</name>
<dbReference type="GO" id="GO:0006749">
    <property type="term" value="P:glutathione metabolic process"/>
    <property type="evidence" value="ECO:0007669"/>
    <property type="project" value="TreeGrafter"/>
</dbReference>
<dbReference type="GO" id="GO:0017168">
    <property type="term" value="F:5-oxoprolinase (ATP-hydrolyzing) activity"/>
    <property type="evidence" value="ECO:0007669"/>
    <property type="project" value="TreeGrafter"/>
</dbReference>
<gene>
    <name evidence="2" type="ORF">PCO31111_02394</name>
</gene>
<keyword evidence="3" id="KW-1185">Reference proteome</keyword>
<dbReference type="PANTHER" id="PTHR11365">
    <property type="entry name" value="5-OXOPROLINASE RELATED"/>
    <property type="match status" value="1"/>
</dbReference>
<reference evidence="2 3" key="1">
    <citation type="submission" date="2019-08" db="EMBL/GenBank/DDBJ databases">
        <authorList>
            <person name="Peeters C."/>
        </authorList>
    </citation>
    <scope>NUCLEOTIDE SEQUENCE [LARGE SCALE GENOMIC DNA]</scope>
    <source>
        <strain evidence="2 3">LMG 31111</strain>
    </source>
</reference>
<dbReference type="EMBL" id="CABPSE010000007">
    <property type="protein sequence ID" value="VVE05875.1"/>
    <property type="molecule type" value="Genomic_DNA"/>
</dbReference>
<feature type="domain" description="Hydantoinase B/oxoprolinase" evidence="1">
    <location>
        <begin position="21"/>
        <end position="539"/>
    </location>
</feature>